<accession>A0A157T3U0</accession>
<dbReference type="Pfam" id="PF01966">
    <property type="entry name" value="HD"/>
    <property type="match status" value="1"/>
</dbReference>
<dbReference type="Proteomes" id="UP000594632">
    <property type="component" value="Chromosome"/>
</dbReference>
<dbReference type="PROSITE" id="PS51831">
    <property type="entry name" value="HD"/>
    <property type="match status" value="1"/>
</dbReference>
<dbReference type="OrthoDB" id="8895at2157"/>
<proteinExistence type="predicted"/>
<evidence type="ECO:0000313" key="3">
    <source>
        <dbReference type="EMBL" id="SAI85521.1"/>
    </source>
</evidence>
<evidence type="ECO:0000313" key="2">
    <source>
        <dbReference type="EMBL" id="QPG49114.1"/>
    </source>
</evidence>
<reference evidence="2 5" key="3">
    <citation type="journal article" date="2020" name="Nat. Commun.">
        <title>The structures of two archaeal type IV pili illuminate evolutionary relationships.</title>
        <authorList>
            <person name="Wang F."/>
            <person name="Baquero D.P."/>
            <person name="Su Z."/>
            <person name="Beltran L.C."/>
            <person name="Prangishvili D."/>
            <person name="Krupovic M."/>
            <person name="Egelman E.H."/>
        </authorList>
    </citation>
    <scope>NUCLEOTIDE SEQUENCE [LARGE SCALE GENOMIC DNA]</scope>
    <source>
        <strain evidence="2 5">POZ149</strain>
    </source>
</reference>
<dbReference type="GeneID" id="27428168"/>
<sequence>MEKYIKDPIYGNIKVESKLIDNPYFQRLKHIIQNGMAYMIFPSMRHTRFEHSLGTYYIASKMIDRIEGNIDSDFKEIIKKLALYHDIGHFPFSHTFEFALDVLKYLNDDKYKEIIGLTEYKGQLHKFHEMMGIKILKDGLGEKEVADLMENVYTSSNPLDDKIKIAKLIVNSDLDADRLDYLQRDSYYSGAKFGIIDPERIIITMTITPKGYIFPPKAIDDLEHFFLARFHMYSSVYNHPVIEIYNRVMSYFIAFAIHKGLLKIPSNLEEIKTFTDEQVFLALINAKNDNELSHFYFSLVERRKYKRAVLQGSEARTLHKYLTEDEDAKEFYEYILGYKGKVVIGSTELKTSIDNIQIKEKLGKYEYLNNLKEESSVVKPPERFRVHIGVYDDNVAKEISEYFSKNFSITLDFRNLESNP</sequence>
<evidence type="ECO:0000313" key="5">
    <source>
        <dbReference type="Proteomes" id="UP000594632"/>
    </source>
</evidence>
<evidence type="ECO:0000259" key="1">
    <source>
        <dbReference type="PROSITE" id="PS51831"/>
    </source>
</evidence>
<evidence type="ECO:0000313" key="4">
    <source>
        <dbReference type="Proteomes" id="UP000076770"/>
    </source>
</evidence>
<dbReference type="PANTHER" id="PTHR11373:SF4">
    <property type="entry name" value="DEOXYNUCLEOSIDE TRIPHOSPHATE TRIPHOSPHOHYDROLASE SAMHD1"/>
    <property type="match status" value="1"/>
</dbReference>
<dbReference type="Proteomes" id="UP000076770">
    <property type="component" value="Chromosome i"/>
</dbReference>
<dbReference type="SMART" id="SM00471">
    <property type="entry name" value="HDc"/>
    <property type="match status" value="1"/>
</dbReference>
<reference evidence="4" key="1">
    <citation type="submission" date="2016-04" db="EMBL/GenBank/DDBJ databases">
        <authorList>
            <person name="Shah S.A."/>
            <person name="Garrett R.A."/>
        </authorList>
    </citation>
    <scope>NUCLEOTIDE SEQUENCE [LARGE SCALE GENOMIC DNA]</scope>
    <source>
        <strain evidence="4">ATCC 35091 / DSM 1616 / JCM 8930 / NBRC 15331 / P1</strain>
    </source>
</reference>
<organism evidence="3 4">
    <name type="scientific">Saccharolobus solfataricus</name>
    <name type="common">Sulfolobus solfataricus</name>
    <dbReference type="NCBI Taxonomy" id="2287"/>
    <lineage>
        <taxon>Archaea</taxon>
        <taxon>Thermoproteota</taxon>
        <taxon>Thermoprotei</taxon>
        <taxon>Sulfolobales</taxon>
        <taxon>Sulfolobaceae</taxon>
        <taxon>Saccharolobus</taxon>
    </lineage>
</organism>
<dbReference type="Gene3D" id="1.10.3210.10">
    <property type="entry name" value="Hypothetical protein af1432"/>
    <property type="match status" value="1"/>
</dbReference>
<gene>
    <name evidence="2" type="ORF">HFC64_03750</name>
    <name evidence="3" type="ORF">SSOP1_1967</name>
</gene>
<dbReference type="InterPro" id="IPR045509">
    <property type="entry name" value="HD_assoc_2"/>
</dbReference>
<name>A0A157T3U0_SACSO</name>
<dbReference type="InterPro" id="IPR050135">
    <property type="entry name" value="dGTPase-like"/>
</dbReference>
<dbReference type="EMBL" id="LT549890">
    <property type="protein sequence ID" value="SAI85521.1"/>
    <property type="molecule type" value="Genomic_DNA"/>
</dbReference>
<dbReference type="PANTHER" id="PTHR11373">
    <property type="entry name" value="DEOXYNUCLEOSIDE TRIPHOSPHATE TRIPHOSPHOHYDROLASE"/>
    <property type="match status" value="1"/>
</dbReference>
<dbReference type="GO" id="GO:0008832">
    <property type="term" value="F:dGTPase activity"/>
    <property type="evidence" value="ECO:0007669"/>
    <property type="project" value="TreeGrafter"/>
</dbReference>
<feature type="domain" description="HD" evidence="1">
    <location>
        <begin position="48"/>
        <end position="182"/>
    </location>
</feature>
<dbReference type="PATRIC" id="fig|2287.9.peg.2060"/>
<reference evidence="3" key="2">
    <citation type="submission" date="2016-04" db="EMBL/GenBank/DDBJ databases">
        <authorList>
            <person name="Evans L.H."/>
            <person name="Alamgir A."/>
            <person name="Owens N."/>
            <person name="Weber N.D."/>
            <person name="Virtaneva K."/>
            <person name="Barbian K."/>
            <person name="Babar A."/>
            <person name="Rosenke K."/>
        </authorList>
    </citation>
    <scope>NUCLEOTIDE SEQUENCE</scope>
    <source>
        <strain evidence="3">P1</strain>
    </source>
</reference>
<dbReference type="InterPro" id="IPR006674">
    <property type="entry name" value="HD_domain"/>
</dbReference>
<protein>
    <submittedName>
        <fullName evidence="2">HD domain-containing protein</fullName>
    </submittedName>
</protein>
<dbReference type="EMBL" id="CP050869">
    <property type="protein sequence ID" value="QPG49114.1"/>
    <property type="molecule type" value="Genomic_DNA"/>
</dbReference>
<dbReference type="SUPFAM" id="SSF109604">
    <property type="entry name" value="HD-domain/PDEase-like"/>
    <property type="match status" value="1"/>
</dbReference>
<dbReference type="Pfam" id="PF19276">
    <property type="entry name" value="HD_assoc_2"/>
    <property type="match status" value="1"/>
</dbReference>
<dbReference type="InterPro" id="IPR003607">
    <property type="entry name" value="HD/PDEase_dom"/>
</dbReference>
<dbReference type="RefSeq" id="WP_010923611.1">
    <property type="nucleotide sequence ID" value="NZ_LT549890.1"/>
</dbReference>
<dbReference type="GeneID" id="1454800"/>
<dbReference type="CDD" id="cd00077">
    <property type="entry name" value="HDc"/>
    <property type="match status" value="1"/>
</dbReference>
<dbReference type="AlphaFoldDB" id="A0A157T3U0"/>
<dbReference type="GO" id="GO:0006203">
    <property type="term" value="P:dGTP catabolic process"/>
    <property type="evidence" value="ECO:0007669"/>
    <property type="project" value="TreeGrafter"/>
</dbReference>